<protein>
    <recommendedName>
        <fullName evidence="2">DUF7918 domain-containing protein</fullName>
    </recommendedName>
</protein>
<dbReference type="Proteomes" id="UP000297245">
    <property type="component" value="Unassembled WGS sequence"/>
</dbReference>
<dbReference type="PANTHER" id="PTHR36223">
    <property type="entry name" value="BETA-LACTAMASE-TYPE TRANSPEPTIDASE FOLD DOMAIN CONTAINING PROTEIN"/>
    <property type="match status" value="1"/>
</dbReference>
<dbReference type="AlphaFoldDB" id="A0A4S8MDA1"/>
<evidence type="ECO:0000256" key="1">
    <source>
        <dbReference type="SAM" id="MobiDB-lite"/>
    </source>
</evidence>
<sequence>MLQVANISAWISIDGTKLTEYAVEKKGSAVSCWIASEVGKNFSVNWECGKTARLARGKVFVDGVVCARLMMRTQTLAPGSTKAYYADAVRSSATTERPLIFSFIETTDDDQYLATTNSRAGEISLEIYEGDIIGKKEKFTPCKFTGPEKVHEKSKKALVHQVGLGDERQYNHGIFYTTAKNEVLVASFVFRYRPIEYLRANGTAPLPPTHDMNANTPSTSTKRRAPTEDEAITISDSESQDEDVQALQAVEAQLLVVQEQLRKKRRKTTQVKSEPEVKLEHGLVKKEKVDVKPRLNGEVIDLT</sequence>
<dbReference type="InterPro" id="IPR057678">
    <property type="entry name" value="DUF7918"/>
</dbReference>
<feature type="domain" description="DUF7918" evidence="2">
    <location>
        <begin position="7"/>
        <end position="203"/>
    </location>
</feature>
<evidence type="ECO:0000259" key="2">
    <source>
        <dbReference type="Pfam" id="PF25534"/>
    </source>
</evidence>
<name>A0A4S8MDA1_DENBC</name>
<organism evidence="3 4">
    <name type="scientific">Dendrothele bispora (strain CBS 962.96)</name>
    <dbReference type="NCBI Taxonomy" id="1314807"/>
    <lineage>
        <taxon>Eukaryota</taxon>
        <taxon>Fungi</taxon>
        <taxon>Dikarya</taxon>
        <taxon>Basidiomycota</taxon>
        <taxon>Agaricomycotina</taxon>
        <taxon>Agaricomycetes</taxon>
        <taxon>Agaricomycetidae</taxon>
        <taxon>Agaricales</taxon>
        <taxon>Agaricales incertae sedis</taxon>
        <taxon>Dendrothele</taxon>
    </lineage>
</organism>
<gene>
    <name evidence="3" type="ORF">K435DRAFT_854624</name>
</gene>
<dbReference type="Pfam" id="PF25534">
    <property type="entry name" value="DUF7918"/>
    <property type="match status" value="1"/>
</dbReference>
<reference evidence="3 4" key="1">
    <citation type="journal article" date="2019" name="Nat. Ecol. Evol.">
        <title>Megaphylogeny resolves global patterns of mushroom evolution.</title>
        <authorList>
            <person name="Varga T."/>
            <person name="Krizsan K."/>
            <person name="Foldi C."/>
            <person name="Dima B."/>
            <person name="Sanchez-Garcia M."/>
            <person name="Sanchez-Ramirez S."/>
            <person name="Szollosi G.J."/>
            <person name="Szarkandi J.G."/>
            <person name="Papp V."/>
            <person name="Albert L."/>
            <person name="Andreopoulos W."/>
            <person name="Angelini C."/>
            <person name="Antonin V."/>
            <person name="Barry K.W."/>
            <person name="Bougher N.L."/>
            <person name="Buchanan P."/>
            <person name="Buyck B."/>
            <person name="Bense V."/>
            <person name="Catcheside P."/>
            <person name="Chovatia M."/>
            <person name="Cooper J."/>
            <person name="Damon W."/>
            <person name="Desjardin D."/>
            <person name="Finy P."/>
            <person name="Geml J."/>
            <person name="Haridas S."/>
            <person name="Hughes K."/>
            <person name="Justo A."/>
            <person name="Karasinski D."/>
            <person name="Kautmanova I."/>
            <person name="Kiss B."/>
            <person name="Kocsube S."/>
            <person name="Kotiranta H."/>
            <person name="LaButti K.M."/>
            <person name="Lechner B.E."/>
            <person name="Liimatainen K."/>
            <person name="Lipzen A."/>
            <person name="Lukacs Z."/>
            <person name="Mihaltcheva S."/>
            <person name="Morgado L.N."/>
            <person name="Niskanen T."/>
            <person name="Noordeloos M.E."/>
            <person name="Ohm R.A."/>
            <person name="Ortiz-Santana B."/>
            <person name="Ovrebo C."/>
            <person name="Racz N."/>
            <person name="Riley R."/>
            <person name="Savchenko A."/>
            <person name="Shiryaev A."/>
            <person name="Soop K."/>
            <person name="Spirin V."/>
            <person name="Szebenyi C."/>
            <person name="Tomsovsky M."/>
            <person name="Tulloss R.E."/>
            <person name="Uehling J."/>
            <person name="Grigoriev I.V."/>
            <person name="Vagvolgyi C."/>
            <person name="Papp T."/>
            <person name="Martin F.M."/>
            <person name="Miettinen O."/>
            <person name="Hibbett D.S."/>
            <person name="Nagy L.G."/>
        </authorList>
    </citation>
    <scope>NUCLEOTIDE SEQUENCE [LARGE SCALE GENOMIC DNA]</scope>
    <source>
        <strain evidence="3 4">CBS 962.96</strain>
    </source>
</reference>
<accession>A0A4S8MDA1</accession>
<dbReference type="PANTHER" id="PTHR36223:SF1">
    <property type="entry name" value="TRANSCRIPTION ELONGATION FACTOR EAF N-TERMINAL DOMAIN-CONTAINING PROTEIN"/>
    <property type="match status" value="1"/>
</dbReference>
<dbReference type="OrthoDB" id="3364132at2759"/>
<evidence type="ECO:0000313" key="4">
    <source>
        <dbReference type="Proteomes" id="UP000297245"/>
    </source>
</evidence>
<proteinExistence type="predicted"/>
<feature type="region of interest" description="Disordered" evidence="1">
    <location>
        <begin position="201"/>
        <end position="240"/>
    </location>
</feature>
<dbReference type="EMBL" id="ML179102">
    <property type="protein sequence ID" value="THV00538.1"/>
    <property type="molecule type" value="Genomic_DNA"/>
</dbReference>
<evidence type="ECO:0000313" key="3">
    <source>
        <dbReference type="EMBL" id="THV00538.1"/>
    </source>
</evidence>
<keyword evidence="4" id="KW-1185">Reference proteome</keyword>